<reference evidence="4 5" key="1">
    <citation type="submission" date="2014-10" db="EMBL/GenBank/DDBJ databases">
        <title>Pedobacter Kyungheensis.</title>
        <authorList>
            <person name="Anderson B.M."/>
            <person name="Newman J.D."/>
        </authorList>
    </citation>
    <scope>NUCLEOTIDE SEQUENCE [LARGE SCALE GENOMIC DNA]</scope>
    <source>
        <strain evidence="4 5">KACC 16221</strain>
    </source>
</reference>
<dbReference type="OrthoDB" id="188639at2"/>
<accession>A0A0C1FIQ6</accession>
<evidence type="ECO:0000259" key="2">
    <source>
        <dbReference type="Pfam" id="PF12708"/>
    </source>
</evidence>
<name>A0A0C1FIQ6_9SPHI</name>
<dbReference type="InterPro" id="IPR011050">
    <property type="entry name" value="Pectin_lyase_fold/virulence"/>
</dbReference>
<evidence type="ECO:0000256" key="1">
    <source>
        <dbReference type="SAM" id="SignalP"/>
    </source>
</evidence>
<dbReference type="InterPro" id="IPR012334">
    <property type="entry name" value="Pectin_lyas_fold"/>
</dbReference>
<keyword evidence="5" id="KW-1185">Reference proteome</keyword>
<protein>
    <recommendedName>
        <fullName evidence="6">Pectate lyase superfamily protein domain-containing protein</fullName>
    </recommendedName>
</protein>
<feature type="chain" id="PRO_5002144985" description="Pectate lyase superfamily protein domain-containing protein" evidence="1">
    <location>
        <begin position="28"/>
        <end position="536"/>
    </location>
</feature>
<comment type="caution">
    <text evidence="4">The sequence shown here is derived from an EMBL/GenBank/DDBJ whole genome shotgun (WGS) entry which is preliminary data.</text>
</comment>
<sequence>MHNNNLGMALKRILLGLITISSLSLQAQESAVWQDFKNGKSKGTTPILPDFSYAGYHYSEEAIPTVNYTVFDVTRFGAIPNDKLSDKKAFMSAIAAAEKNGEGIIYFPKGKYLFNTASDDQQVIRIAGSKIVLRGEGSGENGTVLFFDKDLPPANPQQMWSVPMAINIGAKGGNKKLAEVTADAPRESHIIEVNNASKIKAGDWIILEVINNSPELIDYDLKGIKPDTSWTSLVKKGVQVNERHQVAKVSGNTLTLVEPIHYDVQVKHHWTISSFAHLSEVGVENIAFEGNWLKKFVHHRSAQDDSGWSILSLNKSVNSWVRNCSFRNVNNGLTIGASAACTAIDLVFDGNMGHNSVDAAGGSTGILLANITDLTGMHHAVGVGGGSTTATVIWRSRYPENTCFESHSSQPRCTLLDQVTGGLSDGRAGGAIFNMPNHGRNLVLWNYNQLGAARKDFEFWPAKSIWWKIVPPIIVGFHGAATTFNKDQVQVLESLGKAVQPESLFEAQLELRLGKLPQWIMEEKEKIKEQEILAGK</sequence>
<evidence type="ECO:0000313" key="4">
    <source>
        <dbReference type="EMBL" id="KIA91663.1"/>
    </source>
</evidence>
<dbReference type="AlphaFoldDB" id="A0A0C1FIQ6"/>
<keyword evidence="1" id="KW-0732">Signal</keyword>
<dbReference type="Pfam" id="PF12708">
    <property type="entry name" value="Pect-lyase_RHGA_epim"/>
    <property type="match status" value="1"/>
</dbReference>
<proteinExistence type="predicted"/>
<dbReference type="InterPro" id="IPR024535">
    <property type="entry name" value="RHGA/B-epi-like_pectate_lyase"/>
</dbReference>
<dbReference type="SUPFAM" id="SSF51126">
    <property type="entry name" value="Pectin lyase-like"/>
    <property type="match status" value="1"/>
</dbReference>
<evidence type="ECO:0008006" key="6">
    <source>
        <dbReference type="Google" id="ProtNLM"/>
    </source>
</evidence>
<organism evidence="4 5">
    <name type="scientific">Pedobacter kyungheensis</name>
    <dbReference type="NCBI Taxonomy" id="1069985"/>
    <lineage>
        <taxon>Bacteria</taxon>
        <taxon>Pseudomonadati</taxon>
        <taxon>Bacteroidota</taxon>
        <taxon>Sphingobacteriia</taxon>
        <taxon>Sphingobacteriales</taxon>
        <taxon>Sphingobacteriaceae</taxon>
        <taxon>Pedobacter</taxon>
    </lineage>
</organism>
<dbReference type="Gene3D" id="2.160.20.10">
    <property type="entry name" value="Single-stranded right-handed beta-helix, Pectin lyase-like"/>
    <property type="match status" value="1"/>
</dbReference>
<feature type="domain" description="Rhamnogalacturonase A/B/Epimerase-like pectate lyase" evidence="2">
    <location>
        <begin position="71"/>
        <end position="129"/>
    </location>
</feature>
<feature type="domain" description="DUF4955" evidence="3">
    <location>
        <begin position="376"/>
        <end position="522"/>
    </location>
</feature>
<evidence type="ECO:0000313" key="5">
    <source>
        <dbReference type="Proteomes" id="UP000031246"/>
    </source>
</evidence>
<dbReference type="EMBL" id="JSYN01000027">
    <property type="protein sequence ID" value="KIA91663.1"/>
    <property type="molecule type" value="Genomic_DNA"/>
</dbReference>
<dbReference type="InterPro" id="IPR032532">
    <property type="entry name" value="DUF4955"/>
</dbReference>
<feature type="signal peptide" evidence="1">
    <location>
        <begin position="1"/>
        <end position="27"/>
    </location>
</feature>
<dbReference type="Proteomes" id="UP000031246">
    <property type="component" value="Unassembled WGS sequence"/>
</dbReference>
<dbReference type="Pfam" id="PF16315">
    <property type="entry name" value="DUF4955"/>
    <property type="match status" value="1"/>
</dbReference>
<evidence type="ECO:0000259" key="3">
    <source>
        <dbReference type="Pfam" id="PF16315"/>
    </source>
</evidence>
<gene>
    <name evidence="4" type="ORF">OC25_20065</name>
</gene>